<gene>
    <name evidence="4" type="ORF">ACFQ5J_12810</name>
</gene>
<dbReference type="SUPFAM" id="SSF48208">
    <property type="entry name" value="Six-hairpin glycosidases"/>
    <property type="match status" value="1"/>
</dbReference>
<dbReference type="InterPro" id="IPR008928">
    <property type="entry name" value="6-hairpin_glycosidase_sf"/>
</dbReference>
<dbReference type="PANTHER" id="PTHR11051:SF13">
    <property type="entry name" value="GLYCOSYL TRANSFERASE"/>
    <property type="match status" value="1"/>
</dbReference>
<keyword evidence="5" id="KW-1185">Reference proteome</keyword>
<dbReference type="Pfam" id="PF03632">
    <property type="entry name" value="Glyco_hydro_65m"/>
    <property type="match status" value="1"/>
</dbReference>
<dbReference type="RefSeq" id="WP_225419442.1">
    <property type="nucleotide sequence ID" value="NZ_RHOI01000006.1"/>
</dbReference>
<sequence length="696" mass="76542">MTEKNYRLTLDAIGNRDPAYLETIFSLGNGHFGIRAGDVLTPSATAGTIINGLYETAPIQYGEAAYGYAANHQTTVALPDLRVITIQNAAGEAFVTNALGEKTLDLRSGQLQESWLATDPNGATIQVQLTSVLQQPAGNLAALTYTVTAVTYTGKLTLAKTLKMPPQAAVSGDPRQARHLAPPAVHLAQPDAQTLVATIRTRQSRQVQQLQLAAAQGLTFAADLVPGAGITYPVVAVVNALNDESRLGLNVPVASLTKSVATAAKRYWQGFWAHSDASIQGDFRLDLAIHYNLFQLASAAGQDGKTNIAAKGLSGTGYEGHYFWDTEMYMLPFLTYTNPQIAKRLLEYRARILPQAQSRARLLGVDSGALFAWRTINGEEASAYFPAGTAQYHIDGDVAFAVDRYWQVTGDQAFMRSTGLQLLIATARFWAAFGSWSERAHQQTFEFFAVTGPDEYTALVNNNYYTNRIAKFNLATAAQLAAEFPTAAAQWQVTATEIADWRHKAAAVFLPYSDDLQINEQDDSAFHKPVWPFAQTPKDHYPLLLHYHPLTIYRYQVNKQADTLLADYLFDDLDAAQLQREYAYYESITTHDSSLSRSIFSALAARLGQQEKAYRYFMDTAAMDLVDLQQNAADGLHIANLGGSWLSLATGFGGLAIKSGVLSVTNHLPRQWQSLTLRVQIQGRLLQITYRPKKHR</sequence>
<name>A0ABW4EAF8_9LACO</name>
<dbReference type="EMBL" id="JBHTON010000053">
    <property type="protein sequence ID" value="MFD1486106.1"/>
    <property type="molecule type" value="Genomic_DNA"/>
</dbReference>
<dbReference type="InterPro" id="IPR012341">
    <property type="entry name" value="6hp_glycosidase-like_sf"/>
</dbReference>
<proteinExistence type="inferred from homology"/>
<dbReference type="InterPro" id="IPR005195">
    <property type="entry name" value="Glyco_hydro_65_M"/>
</dbReference>
<organism evidence="4 5">
    <name type="scientific">Lacticaseibacillus baoqingensis</name>
    <dbReference type="NCBI Taxonomy" id="2486013"/>
    <lineage>
        <taxon>Bacteria</taxon>
        <taxon>Bacillati</taxon>
        <taxon>Bacillota</taxon>
        <taxon>Bacilli</taxon>
        <taxon>Lactobacillales</taxon>
        <taxon>Lactobacillaceae</taxon>
        <taxon>Lacticaseibacillus</taxon>
    </lineage>
</organism>
<dbReference type="Proteomes" id="UP001597252">
    <property type="component" value="Unassembled WGS sequence"/>
</dbReference>
<feature type="domain" description="Glycoside hydrolase family 65 N-terminal" evidence="3">
    <location>
        <begin position="21"/>
        <end position="218"/>
    </location>
</feature>
<evidence type="ECO:0000313" key="4">
    <source>
        <dbReference type="EMBL" id="MFD1486106.1"/>
    </source>
</evidence>
<accession>A0ABW4EAF8</accession>
<dbReference type="Gene3D" id="2.70.98.40">
    <property type="entry name" value="Glycoside hydrolase, family 65, N-terminal domain"/>
    <property type="match status" value="1"/>
</dbReference>
<keyword evidence="4" id="KW-0378">Hydrolase</keyword>
<reference evidence="5" key="1">
    <citation type="journal article" date="2019" name="Int. J. Syst. Evol. Microbiol.">
        <title>The Global Catalogue of Microorganisms (GCM) 10K type strain sequencing project: providing services to taxonomists for standard genome sequencing and annotation.</title>
        <authorList>
            <consortium name="The Broad Institute Genomics Platform"/>
            <consortium name="The Broad Institute Genome Sequencing Center for Infectious Disease"/>
            <person name="Wu L."/>
            <person name="Ma J."/>
        </authorList>
    </citation>
    <scope>NUCLEOTIDE SEQUENCE [LARGE SCALE GENOMIC DNA]</scope>
    <source>
        <strain evidence="5">CCM 8903</strain>
    </source>
</reference>
<dbReference type="GO" id="GO:0016787">
    <property type="term" value="F:hydrolase activity"/>
    <property type="evidence" value="ECO:0007669"/>
    <property type="project" value="UniProtKB-KW"/>
</dbReference>
<feature type="domain" description="Glycoside hydrolase family 65 central catalytic" evidence="2">
    <location>
        <begin position="291"/>
        <end position="645"/>
    </location>
</feature>
<dbReference type="Gene3D" id="2.60.420.10">
    <property type="entry name" value="Maltose phosphorylase, domain 3"/>
    <property type="match status" value="1"/>
</dbReference>
<evidence type="ECO:0000259" key="3">
    <source>
        <dbReference type="Pfam" id="PF03636"/>
    </source>
</evidence>
<dbReference type="InterPro" id="IPR037018">
    <property type="entry name" value="GH65_N"/>
</dbReference>
<dbReference type="SUPFAM" id="SSF74650">
    <property type="entry name" value="Galactose mutarotase-like"/>
    <property type="match status" value="1"/>
</dbReference>
<dbReference type="PIRSF" id="PIRSF036289">
    <property type="entry name" value="Glycosyl_hydrolase_malt_phosph"/>
    <property type="match status" value="1"/>
</dbReference>
<evidence type="ECO:0000259" key="2">
    <source>
        <dbReference type="Pfam" id="PF03632"/>
    </source>
</evidence>
<evidence type="ECO:0000256" key="1">
    <source>
        <dbReference type="ARBA" id="ARBA00006768"/>
    </source>
</evidence>
<dbReference type="PANTHER" id="PTHR11051">
    <property type="entry name" value="GLYCOSYL HYDROLASE-RELATED"/>
    <property type="match status" value="1"/>
</dbReference>
<evidence type="ECO:0000313" key="5">
    <source>
        <dbReference type="Proteomes" id="UP001597252"/>
    </source>
</evidence>
<dbReference type="InterPro" id="IPR005196">
    <property type="entry name" value="Glyco_hydro_65_N"/>
</dbReference>
<dbReference type="Gene3D" id="1.50.10.10">
    <property type="match status" value="1"/>
</dbReference>
<dbReference type="InterPro" id="IPR011013">
    <property type="entry name" value="Gal_mutarotase_sf_dom"/>
</dbReference>
<protein>
    <submittedName>
        <fullName evidence="4">Glycoside hydrolase family 65 protein</fullName>
    </submittedName>
</protein>
<dbReference type="Pfam" id="PF03636">
    <property type="entry name" value="Glyco_hydro_65N"/>
    <property type="match status" value="1"/>
</dbReference>
<comment type="caution">
    <text evidence="4">The sequence shown here is derived from an EMBL/GenBank/DDBJ whole genome shotgun (WGS) entry which is preliminary data.</text>
</comment>
<comment type="similarity">
    <text evidence="1">Belongs to the glycosyl hydrolase 65 family.</text>
</comment>
<dbReference type="InterPro" id="IPR017045">
    <property type="entry name" value="Malt_Pase/Glycosyl_Hdrlase"/>
</dbReference>